<dbReference type="InterPro" id="IPR056924">
    <property type="entry name" value="SH3_Tf2-1"/>
</dbReference>
<evidence type="ECO:0000256" key="2">
    <source>
        <dbReference type="ARBA" id="ARBA00022679"/>
    </source>
</evidence>
<evidence type="ECO:0000256" key="1">
    <source>
        <dbReference type="ARBA" id="ARBA00022670"/>
    </source>
</evidence>
<dbReference type="InterPro" id="IPR041577">
    <property type="entry name" value="RT_RNaseH_2"/>
</dbReference>
<dbReference type="Pfam" id="PF08284">
    <property type="entry name" value="RVP_2"/>
    <property type="match status" value="1"/>
</dbReference>
<dbReference type="PROSITE" id="PS50994">
    <property type="entry name" value="INTEGRASE"/>
    <property type="match status" value="1"/>
</dbReference>
<dbReference type="InterPro" id="IPR036875">
    <property type="entry name" value="Znf_CCHC_sf"/>
</dbReference>
<evidence type="ECO:0000256" key="8">
    <source>
        <dbReference type="PROSITE-ProRule" id="PRU00047"/>
    </source>
</evidence>
<dbReference type="InterPro" id="IPR001878">
    <property type="entry name" value="Znf_CCHC"/>
</dbReference>
<evidence type="ECO:0008006" key="13">
    <source>
        <dbReference type="Google" id="ProtNLM"/>
    </source>
</evidence>
<dbReference type="Gene3D" id="4.10.60.10">
    <property type="entry name" value="Zinc finger, CCHC-type"/>
    <property type="match status" value="1"/>
</dbReference>
<dbReference type="InterPro" id="IPR021109">
    <property type="entry name" value="Peptidase_aspartic_dom_sf"/>
</dbReference>
<dbReference type="InterPro" id="IPR050951">
    <property type="entry name" value="Retrovirus_Pol_polyprotein"/>
</dbReference>
<keyword evidence="8" id="KW-0862">Zinc</keyword>
<dbReference type="GO" id="GO:0008233">
    <property type="term" value="F:peptidase activity"/>
    <property type="evidence" value="ECO:0007669"/>
    <property type="project" value="UniProtKB-KW"/>
</dbReference>
<gene>
    <name evidence="12" type="ORF">Tci_027019</name>
</gene>
<dbReference type="Pfam" id="PF17919">
    <property type="entry name" value="RT_RNaseH_2"/>
    <property type="match status" value="1"/>
</dbReference>
<keyword evidence="4" id="KW-0540">Nuclease</keyword>
<dbReference type="SUPFAM" id="SSF53098">
    <property type="entry name" value="Ribonuclease H-like"/>
    <property type="match status" value="1"/>
</dbReference>
<evidence type="ECO:0000256" key="3">
    <source>
        <dbReference type="ARBA" id="ARBA00022695"/>
    </source>
</evidence>
<dbReference type="PANTHER" id="PTHR37984:SF5">
    <property type="entry name" value="PROTEIN NYNRIN-LIKE"/>
    <property type="match status" value="1"/>
</dbReference>
<dbReference type="PROSITE" id="PS50158">
    <property type="entry name" value="ZF_CCHC"/>
    <property type="match status" value="2"/>
</dbReference>
<keyword evidence="1" id="KW-0645">Protease</keyword>
<feature type="compositionally biased region" description="Gly residues" evidence="9">
    <location>
        <begin position="33"/>
        <end position="48"/>
    </location>
</feature>
<evidence type="ECO:0000256" key="6">
    <source>
        <dbReference type="ARBA" id="ARBA00023125"/>
    </source>
</evidence>
<dbReference type="Gene3D" id="2.40.70.10">
    <property type="entry name" value="Acid Proteases"/>
    <property type="match status" value="1"/>
</dbReference>
<dbReference type="InterPro" id="IPR036397">
    <property type="entry name" value="RNaseH_sf"/>
</dbReference>
<name>A0A6L2KZE2_TANCI</name>
<dbReference type="SUPFAM" id="SSF56672">
    <property type="entry name" value="DNA/RNA polymerases"/>
    <property type="match status" value="1"/>
</dbReference>
<proteinExistence type="predicted"/>
<evidence type="ECO:0000256" key="4">
    <source>
        <dbReference type="ARBA" id="ARBA00022722"/>
    </source>
</evidence>
<feature type="domain" description="Integrase catalytic" evidence="11">
    <location>
        <begin position="636"/>
        <end position="761"/>
    </location>
</feature>
<dbReference type="EMBL" id="BKCJ010003430">
    <property type="protein sequence ID" value="GEU55041.1"/>
    <property type="molecule type" value="Genomic_DNA"/>
</dbReference>
<dbReference type="GO" id="GO:0004519">
    <property type="term" value="F:endonuclease activity"/>
    <property type="evidence" value="ECO:0007669"/>
    <property type="project" value="UniProtKB-KW"/>
</dbReference>
<keyword evidence="2" id="KW-0808">Transferase</keyword>
<dbReference type="InterPro" id="IPR012337">
    <property type="entry name" value="RNaseH-like_sf"/>
</dbReference>
<dbReference type="GO" id="GO:0015074">
    <property type="term" value="P:DNA integration"/>
    <property type="evidence" value="ECO:0007669"/>
    <property type="project" value="InterPro"/>
</dbReference>
<dbReference type="PANTHER" id="PTHR37984">
    <property type="entry name" value="PROTEIN CBG26694"/>
    <property type="match status" value="1"/>
</dbReference>
<dbReference type="SUPFAM" id="SSF57756">
    <property type="entry name" value="Retrovirus zinc finger-like domains"/>
    <property type="match status" value="1"/>
</dbReference>
<sequence length="914" mass="105584">MIPDAIEKLVAQRIADALATYEANRNAKNRNGSGNGNVSGSQSDGGSGSRRFVQAARGYTYKEFLNCQPLNFKGNEGAVGLALWFEKIKIVRLDAANEMSWKEMMKLKIKAYYLISSRMVPKEEDKVERQVDNKRRLENTPRDNRVQQRPFKRHNVARAYTARPSERKFYAGKLPLCNRCKLHHNGQCTVRCINCKKVGHMVRDCRNPTTVGEQRAPVASQRNTVTCYECGKQWHYQSDCPKLKNQNHGNTTVNVAGSSEPRGRVYDLKGGNADQDPNVVTDTKYDVELTNGKIIGVDTITRGCTLNLLSHLFNIDLINVELGSFNVIIGMDWLSKYHAVIVCDEKIVRIPYGDEILIVQGDISNDFLGLLLTQKMESQIDLVPGAALVARAPYRLAPSEMKKLPDQLQEQSDKGFIRHSSSLWGALVLFVKKKDGSFWLCIDYRELNKLMIAKPMTKLTRKVVNFEWGDKEEESLELIKQKLCSAPTLALPKGTKNFIVYYDASHKGLGAILMQKEKVIAYASRQLRIHEKNYTTHDLELRAIVFTFKIRRHYLYRTKFQILNAQVKVIKEEILHGMNKKFETHPDGTLCIDKKSWFSRLRGLRDLIIHESHKSKYPIHPGSDKMYQYLKKLYYLLVQPKINQWKWEKITMDFITKLPKTSNGYDIIWVIVGRLTKYAYFLPMKKTDTMERLTRFYLKEVVSHHEVPVSIISDRNSRFTSRFWQSLQKALGTRLDMSTAYHPQTDGQSERTIQTLGDMLRTCKIDFKNDWDKDSQLTGPEIINKTTEKIVQIKSRIQAARDRVIRFRKQGKLNLRYIGPFKILDKVRIVAYRVKLPQRLSKVHSTVHVSNLKKCLSNESLVIPLDEIQVNDKLHFVKEPIKIMNQEVKRLKQSRIPIVKVRWNSKRGPKFTWE</sequence>
<dbReference type="Gene3D" id="3.10.20.370">
    <property type="match status" value="1"/>
</dbReference>
<dbReference type="GO" id="GO:0016779">
    <property type="term" value="F:nucleotidyltransferase activity"/>
    <property type="evidence" value="ECO:0007669"/>
    <property type="project" value="UniProtKB-KW"/>
</dbReference>
<dbReference type="CDD" id="cd00303">
    <property type="entry name" value="retropepsin_like"/>
    <property type="match status" value="1"/>
</dbReference>
<dbReference type="InterPro" id="IPR043502">
    <property type="entry name" value="DNA/RNA_pol_sf"/>
</dbReference>
<dbReference type="AlphaFoldDB" id="A0A6L2KZE2"/>
<evidence type="ECO:0000256" key="9">
    <source>
        <dbReference type="SAM" id="MobiDB-lite"/>
    </source>
</evidence>
<comment type="caution">
    <text evidence="12">The sequence shown here is derived from an EMBL/GenBank/DDBJ whole genome shotgun (WGS) entry which is preliminary data.</text>
</comment>
<dbReference type="Pfam" id="PF00665">
    <property type="entry name" value="rve"/>
    <property type="match status" value="1"/>
</dbReference>
<reference evidence="12" key="1">
    <citation type="journal article" date="2019" name="Sci. Rep.">
        <title>Draft genome of Tanacetum cinerariifolium, the natural source of mosquito coil.</title>
        <authorList>
            <person name="Yamashiro T."/>
            <person name="Shiraishi A."/>
            <person name="Satake H."/>
            <person name="Nakayama K."/>
        </authorList>
    </citation>
    <scope>NUCLEOTIDE SEQUENCE</scope>
</reference>
<keyword evidence="8" id="KW-0479">Metal-binding</keyword>
<keyword evidence="3" id="KW-0548">Nucleotidyltransferase</keyword>
<keyword evidence="7" id="KW-0511">Multifunctional enzyme</keyword>
<organism evidence="12">
    <name type="scientific">Tanacetum cinerariifolium</name>
    <name type="common">Dalmatian daisy</name>
    <name type="synonym">Chrysanthemum cinerariifolium</name>
    <dbReference type="NCBI Taxonomy" id="118510"/>
    <lineage>
        <taxon>Eukaryota</taxon>
        <taxon>Viridiplantae</taxon>
        <taxon>Streptophyta</taxon>
        <taxon>Embryophyta</taxon>
        <taxon>Tracheophyta</taxon>
        <taxon>Spermatophyta</taxon>
        <taxon>Magnoliopsida</taxon>
        <taxon>eudicotyledons</taxon>
        <taxon>Gunneridae</taxon>
        <taxon>Pentapetalae</taxon>
        <taxon>asterids</taxon>
        <taxon>campanulids</taxon>
        <taxon>Asterales</taxon>
        <taxon>Asteraceae</taxon>
        <taxon>Asteroideae</taxon>
        <taxon>Anthemideae</taxon>
        <taxon>Anthemidinae</taxon>
        <taxon>Tanacetum</taxon>
    </lineage>
</organism>
<dbReference type="SMART" id="SM00343">
    <property type="entry name" value="ZnF_C2HC"/>
    <property type="match status" value="2"/>
</dbReference>
<evidence type="ECO:0000259" key="11">
    <source>
        <dbReference type="PROSITE" id="PS50994"/>
    </source>
</evidence>
<dbReference type="GO" id="GO:0008270">
    <property type="term" value="F:zinc ion binding"/>
    <property type="evidence" value="ECO:0007669"/>
    <property type="project" value="UniProtKB-KW"/>
</dbReference>
<accession>A0A6L2KZE2</accession>
<feature type="region of interest" description="Disordered" evidence="9">
    <location>
        <begin position="26"/>
        <end position="50"/>
    </location>
</feature>
<keyword evidence="5" id="KW-0378">Hydrolase</keyword>
<dbReference type="InterPro" id="IPR001584">
    <property type="entry name" value="Integrase_cat-core"/>
</dbReference>
<evidence type="ECO:0000259" key="10">
    <source>
        <dbReference type="PROSITE" id="PS50158"/>
    </source>
</evidence>
<protein>
    <recommendedName>
        <fullName evidence="13">Reverse transcriptase domain-containing protein</fullName>
    </recommendedName>
</protein>
<evidence type="ECO:0000256" key="7">
    <source>
        <dbReference type="ARBA" id="ARBA00023268"/>
    </source>
</evidence>
<dbReference type="GO" id="GO:0003677">
    <property type="term" value="F:DNA binding"/>
    <property type="evidence" value="ECO:0007669"/>
    <property type="project" value="UniProtKB-KW"/>
</dbReference>
<keyword evidence="5" id="KW-0255">Endonuclease</keyword>
<feature type="domain" description="CCHC-type" evidence="10">
    <location>
        <begin position="191"/>
        <end position="207"/>
    </location>
</feature>
<feature type="domain" description="CCHC-type" evidence="10">
    <location>
        <begin position="227"/>
        <end position="242"/>
    </location>
</feature>
<dbReference type="FunFam" id="3.10.20.370:FF:000001">
    <property type="entry name" value="Retrovirus-related Pol polyprotein from transposon 17.6-like protein"/>
    <property type="match status" value="1"/>
</dbReference>
<keyword evidence="6" id="KW-0238">DNA-binding</keyword>
<dbReference type="Pfam" id="PF24626">
    <property type="entry name" value="SH3_Tf2-1"/>
    <property type="match status" value="1"/>
</dbReference>
<dbReference type="GO" id="GO:0006508">
    <property type="term" value="P:proteolysis"/>
    <property type="evidence" value="ECO:0007669"/>
    <property type="project" value="UniProtKB-KW"/>
</dbReference>
<dbReference type="Pfam" id="PF00098">
    <property type="entry name" value="zf-CCHC"/>
    <property type="match status" value="1"/>
</dbReference>
<evidence type="ECO:0000313" key="12">
    <source>
        <dbReference type="EMBL" id="GEU55041.1"/>
    </source>
</evidence>
<dbReference type="Gene3D" id="3.30.420.10">
    <property type="entry name" value="Ribonuclease H-like superfamily/Ribonuclease H"/>
    <property type="match status" value="1"/>
</dbReference>
<evidence type="ECO:0000256" key="5">
    <source>
        <dbReference type="ARBA" id="ARBA00022759"/>
    </source>
</evidence>
<dbReference type="Gene3D" id="3.10.10.10">
    <property type="entry name" value="HIV Type 1 Reverse Transcriptase, subunit A, domain 1"/>
    <property type="match status" value="1"/>
</dbReference>
<keyword evidence="8" id="KW-0863">Zinc-finger</keyword>